<sequence length="80" mass="9008">MEEQRTREIWWSRRSASTGDRGERSEEGGRRLGFVGMGEGDGHDGCFFGVAEGGRRGREGMGQLLVLRENGEWMKSLGFR</sequence>
<evidence type="ECO:0000313" key="2">
    <source>
        <dbReference type="Proteomes" id="UP000823775"/>
    </source>
</evidence>
<dbReference type="EMBL" id="JACEIK010005959">
    <property type="protein sequence ID" value="MCE0482522.1"/>
    <property type="molecule type" value="Genomic_DNA"/>
</dbReference>
<reference evidence="1 2" key="1">
    <citation type="journal article" date="2021" name="BMC Genomics">
        <title>Datura genome reveals duplications of psychoactive alkaloid biosynthetic genes and high mutation rate following tissue culture.</title>
        <authorList>
            <person name="Rajewski A."/>
            <person name="Carter-House D."/>
            <person name="Stajich J."/>
            <person name="Litt A."/>
        </authorList>
    </citation>
    <scope>NUCLEOTIDE SEQUENCE [LARGE SCALE GENOMIC DNA]</scope>
    <source>
        <strain evidence="1">AR-01</strain>
    </source>
</reference>
<dbReference type="Proteomes" id="UP000823775">
    <property type="component" value="Unassembled WGS sequence"/>
</dbReference>
<protein>
    <submittedName>
        <fullName evidence="1">Uncharacterized protein</fullName>
    </submittedName>
</protein>
<keyword evidence="2" id="KW-1185">Reference proteome</keyword>
<name>A0ABS8VR62_DATST</name>
<comment type="caution">
    <text evidence="1">The sequence shown here is derived from an EMBL/GenBank/DDBJ whole genome shotgun (WGS) entry which is preliminary data.</text>
</comment>
<proteinExistence type="predicted"/>
<organism evidence="1 2">
    <name type="scientific">Datura stramonium</name>
    <name type="common">Jimsonweed</name>
    <name type="synonym">Common thornapple</name>
    <dbReference type="NCBI Taxonomy" id="4076"/>
    <lineage>
        <taxon>Eukaryota</taxon>
        <taxon>Viridiplantae</taxon>
        <taxon>Streptophyta</taxon>
        <taxon>Embryophyta</taxon>
        <taxon>Tracheophyta</taxon>
        <taxon>Spermatophyta</taxon>
        <taxon>Magnoliopsida</taxon>
        <taxon>eudicotyledons</taxon>
        <taxon>Gunneridae</taxon>
        <taxon>Pentapetalae</taxon>
        <taxon>asterids</taxon>
        <taxon>lamiids</taxon>
        <taxon>Solanales</taxon>
        <taxon>Solanaceae</taxon>
        <taxon>Solanoideae</taxon>
        <taxon>Datureae</taxon>
        <taxon>Datura</taxon>
    </lineage>
</organism>
<feature type="non-terminal residue" evidence="1">
    <location>
        <position position="80"/>
    </location>
</feature>
<accession>A0ABS8VR62</accession>
<gene>
    <name evidence="1" type="ORF">HAX54_041333</name>
</gene>
<evidence type="ECO:0000313" key="1">
    <source>
        <dbReference type="EMBL" id="MCE0482522.1"/>
    </source>
</evidence>